<gene>
    <name evidence="6" type="ORF">SAMN02745724_02526</name>
</gene>
<dbReference type="GO" id="GO:0016874">
    <property type="term" value="F:ligase activity"/>
    <property type="evidence" value="ECO:0007669"/>
    <property type="project" value="UniProtKB-KW"/>
</dbReference>
<dbReference type="PROSITE" id="PS50975">
    <property type="entry name" value="ATP_GRASP"/>
    <property type="match status" value="1"/>
</dbReference>
<dbReference type="GO" id="GO:0046872">
    <property type="term" value="F:metal ion binding"/>
    <property type="evidence" value="ECO:0007669"/>
    <property type="project" value="InterPro"/>
</dbReference>
<keyword evidence="3 4" id="KW-0067">ATP-binding</keyword>
<keyword evidence="1" id="KW-0436">Ligase</keyword>
<dbReference type="SUPFAM" id="SSF56059">
    <property type="entry name" value="Glutathione synthetase ATP-binding domain-like"/>
    <property type="match status" value="1"/>
</dbReference>
<dbReference type="EMBL" id="FOLO01000018">
    <property type="protein sequence ID" value="SFC78268.1"/>
    <property type="molecule type" value="Genomic_DNA"/>
</dbReference>
<keyword evidence="7" id="KW-1185">Reference proteome</keyword>
<dbReference type="OrthoDB" id="24041at2"/>
<reference evidence="6 7" key="1">
    <citation type="submission" date="2016-10" db="EMBL/GenBank/DDBJ databases">
        <authorList>
            <person name="de Groot N.N."/>
        </authorList>
    </citation>
    <scope>NUCLEOTIDE SEQUENCE [LARGE SCALE GENOMIC DNA]</scope>
    <source>
        <strain evidence="6 7">DSM 6059</strain>
    </source>
</reference>
<evidence type="ECO:0000256" key="2">
    <source>
        <dbReference type="ARBA" id="ARBA00022741"/>
    </source>
</evidence>
<dbReference type="STRING" id="1123010.SAMN02745724_02526"/>
<dbReference type="Proteomes" id="UP000198862">
    <property type="component" value="Unassembled WGS sequence"/>
</dbReference>
<evidence type="ECO:0000256" key="4">
    <source>
        <dbReference type="PROSITE-ProRule" id="PRU00409"/>
    </source>
</evidence>
<dbReference type="InterPro" id="IPR011761">
    <property type="entry name" value="ATP-grasp"/>
</dbReference>
<accession>A0A1I1M509</accession>
<dbReference type="RefSeq" id="WP_091984311.1">
    <property type="nucleotide sequence ID" value="NZ_FOLO01000018.1"/>
</dbReference>
<dbReference type="Pfam" id="PF13535">
    <property type="entry name" value="ATP-grasp_4"/>
    <property type="match status" value="1"/>
</dbReference>
<dbReference type="Gene3D" id="3.30.470.20">
    <property type="entry name" value="ATP-grasp fold, B domain"/>
    <property type="match status" value="1"/>
</dbReference>
<proteinExistence type="predicted"/>
<dbReference type="GO" id="GO:0005524">
    <property type="term" value="F:ATP binding"/>
    <property type="evidence" value="ECO:0007669"/>
    <property type="project" value="UniProtKB-UniRule"/>
</dbReference>
<evidence type="ECO:0000259" key="5">
    <source>
        <dbReference type="PROSITE" id="PS50975"/>
    </source>
</evidence>
<evidence type="ECO:0000313" key="6">
    <source>
        <dbReference type="EMBL" id="SFC78268.1"/>
    </source>
</evidence>
<evidence type="ECO:0000313" key="7">
    <source>
        <dbReference type="Proteomes" id="UP000198862"/>
    </source>
</evidence>
<evidence type="ECO:0000256" key="1">
    <source>
        <dbReference type="ARBA" id="ARBA00022598"/>
    </source>
</evidence>
<sequence>MSKEFLLQKGYISLSELESIEFYVEAISVEQIKAYLDSSKKNIVACVPCTEPGVFLASEIAQAFNLPGNSVNTSQICRDKWLMRSALHDAKLQNTQFMRCHDISDVLTFTEQYQFPIVLKTPSGAGTNHVYLCHDQHIAEKRLDTILNTPNLFGKKADYALLESYIGGMEYIVNMFIDAEKTHLIDVWKYKKINTEYADFIYCDIILEDRSHLPFDVITYVENAIKAVGIERGVVHAEVKINSAGEAVLVELGSRIPGGSIPSLVSSASNFNYYTENLNVFLKDNYLLSQEIKFYSHCHVVFIPLFVKGKVIAIDGINEIKLLSSYVNHELYLQIGNVVEPTKDLQNSPIMVLLQNESKTDLLRDVDLTRAHFKVQLESKIQVKSIVTS</sequence>
<name>A0A1I1M509_9GAMM</name>
<protein>
    <submittedName>
        <fullName evidence="6">ATP-grasp domain-containing protein</fullName>
    </submittedName>
</protein>
<keyword evidence="2 4" id="KW-0547">Nucleotide-binding</keyword>
<dbReference type="PANTHER" id="PTHR43585:SF2">
    <property type="entry name" value="ATP-GRASP ENZYME FSQD"/>
    <property type="match status" value="1"/>
</dbReference>
<dbReference type="InterPro" id="IPR052032">
    <property type="entry name" value="ATP-dep_AA_Ligase"/>
</dbReference>
<feature type="domain" description="ATP-grasp" evidence="5">
    <location>
        <begin position="84"/>
        <end position="282"/>
    </location>
</feature>
<dbReference type="AlphaFoldDB" id="A0A1I1M509"/>
<evidence type="ECO:0000256" key="3">
    <source>
        <dbReference type="ARBA" id="ARBA00022840"/>
    </source>
</evidence>
<dbReference type="PANTHER" id="PTHR43585">
    <property type="entry name" value="FUMIPYRROLE BIOSYNTHESIS PROTEIN C"/>
    <property type="match status" value="1"/>
</dbReference>
<organism evidence="6 7">
    <name type="scientific">Pseudoalteromonas denitrificans DSM 6059</name>
    <dbReference type="NCBI Taxonomy" id="1123010"/>
    <lineage>
        <taxon>Bacteria</taxon>
        <taxon>Pseudomonadati</taxon>
        <taxon>Pseudomonadota</taxon>
        <taxon>Gammaproteobacteria</taxon>
        <taxon>Alteromonadales</taxon>
        <taxon>Pseudoalteromonadaceae</taxon>
        <taxon>Pseudoalteromonas</taxon>
    </lineage>
</organism>